<sequence length="162" mass="18266">MYLSSCLAVWSFVVRGQHDILTVAFERPEHPSRVRAGSRGHTIRSAYSPTTSSSSLADMYKMFKSIFNNVKALLMSEYEEKFKKFQQHEWFMYGYSHGPDADITKRCELLVDGVDDPVAIGMVYRIGSPQPLLGGMSRVSVVKAIMPYIVALVPTEEVFYVA</sequence>
<dbReference type="Proteomes" id="UP001359559">
    <property type="component" value="Unassembled WGS sequence"/>
</dbReference>
<reference evidence="1 2" key="1">
    <citation type="submission" date="2024-01" db="EMBL/GenBank/DDBJ databases">
        <title>The genomes of 5 underutilized Papilionoideae crops provide insights into root nodulation and disease resistance.</title>
        <authorList>
            <person name="Yuan L."/>
        </authorList>
    </citation>
    <scope>NUCLEOTIDE SEQUENCE [LARGE SCALE GENOMIC DNA]</scope>
    <source>
        <strain evidence="1">LY-2023</strain>
        <tissue evidence="1">Leaf</tissue>
    </source>
</reference>
<evidence type="ECO:0000313" key="1">
    <source>
        <dbReference type="EMBL" id="KAK7263543.1"/>
    </source>
</evidence>
<protein>
    <submittedName>
        <fullName evidence="1">Uncharacterized protein</fullName>
    </submittedName>
</protein>
<comment type="caution">
    <text evidence="1">The sequence shown here is derived from an EMBL/GenBank/DDBJ whole genome shotgun (WGS) entry which is preliminary data.</text>
</comment>
<name>A0AAN9I131_CLITE</name>
<evidence type="ECO:0000313" key="2">
    <source>
        <dbReference type="Proteomes" id="UP001359559"/>
    </source>
</evidence>
<dbReference type="AlphaFoldDB" id="A0AAN9I131"/>
<gene>
    <name evidence="1" type="ORF">RJT34_31135</name>
</gene>
<dbReference type="EMBL" id="JAYKXN010000008">
    <property type="protein sequence ID" value="KAK7263543.1"/>
    <property type="molecule type" value="Genomic_DNA"/>
</dbReference>
<keyword evidence="2" id="KW-1185">Reference proteome</keyword>
<organism evidence="1 2">
    <name type="scientific">Clitoria ternatea</name>
    <name type="common">Butterfly pea</name>
    <dbReference type="NCBI Taxonomy" id="43366"/>
    <lineage>
        <taxon>Eukaryota</taxon>
        <taxon>Viridiplantae</taxon>
        <taxon>Streptophyta</taxon>
        <taxon>Embryophyta</taxon>
        <taxon>Tracheophyta</taxon>
        <taxon>Spermatophyta</taxon>
        <taxon>Magnoliopsida</taxon>
        <taxon>eudicotyledons</taxon>
        <taxon>Gunneridae</taxon>
        <taxon>Pentapetalae</taxon>
        <taxon>rosids</taxon>
        <taxon>fabids</taxon>
        <taxon>Fabales</taxon>
        <taxon>Fabaceae</taxon>
        <taxon>Papilionoideae</taxon>
        <taxon>50 kb inversion clade</taxon>
        <taxon>NPAAA clade</taxon>
        <taxon>indigoferoid/millettioid clade</taxon>
        <taxon>Phaseoleae</taxon>
        <taxon>Clitoria</taxon>
    </lineage>
</organism>
<accession>A0AAN9I131</accession>
<proteinExistence type="predicted"/>